<dbReference type="OrthoDB" id="1162997at2"/>
<dbReference type="AlphaFoldDB" id="A0A163D1C3"/>
<reference evidence="1 2" key="1">
    <citation type="submission" date="2016-01" db="EMBL/GenBank/DDBJ databases">
        <title>The draft genome sequence of Aquimarina sp. RZW4-3-2.</title>
        <authorList>
            <person name="Wang Y."/>
        </authorList>
    </citation>
    <scope>NUCLEOTIDE SEQUENCE [LARGE SCALE GENOMIC DNA]</scope>
    <source>
        <strain evidence="1 2">RZW4-3-2</strain>
    </source>
</reference>
<dbReference type="RefSeq" id="WP_066308209.1">
    <property type="nucleotide sequence ID" value="NZ_LQRT01000001.1"/>
</dbReference>
<protein>
    <submittedName>
        <fullName evidence="1">Uncharacterized protein</fullName>
    </submittedName>
</protein>
<dbReference type="Proteomes" id="UP000076715">
    <property type="component" value="Unassembled WGS sequence"/>
</dbReference>
<accession>A0A163D1C3</accession>
<keyword evidence="2" id="KW-1185">Reference proteome</keyword>
<sequence length="270" mass="31887">MEIRTKKRNTQIEINSLLENIKPSATKLILDGSKIDVVDVIKLTFFDLILKQILRIKKEYKKAHPRDTTIREYITVETGEKFSKYNPDQFESYFIDVIDENSFDYLKGYLRKVYKDLPSNYKCYQYVIKSSKVSNSFNSNLLTQIFRLTLLNSQGKFFRKEIEAYLDKIDKEILHLIDNNPEEALKIVNSLKGHIFLLNNVKFELFEKLKPLSRATRTNDEGYNDAYDIFYMDNTFDELFDTISDTFESIDDFFNDNTSFDDWGDADIDF</sequence>
<comment type="caution">
    <text evidence="1">The sequence shown here is derived from an EMBL/GenBank/DDBJ whole genome shotgun (WGS) entry which is preliminary data.</text>
</comment>
<name>A0A163D1C3_9FLAO</name>
<organism evidence="1 2">
    <name type="scientific">Aquimarina aggregata</name>
    <dbReference type="NCBI Taxonomy" id="1642818"/>
    <lineage>
        <taxon>Bacteria</taxon>
        <taxon>Pseudomonadati</taxon>
        <taxon>Bacteroidota</taxon>
        <taxon>Flavobacteriia</taxon>
        <taxon>Flavobacteriales</taxon>
        <taxon>Flavobacteriaceae</taxon>
        <taxon>Aquimarina</taxon>
    </lineage>
</organism>
<evidence type="ECO:0000313" key="1">
    <source>
        <dbReference type="EMBL" id="KZS42922.1"/>
    </source>
</evidence>
<dbReference type="STRING" id="1642818.AWE51_16295"/>
<dbReference type="EMBL" id="LQRT01000001">
    <property type="protein sequence ID" value="KZS42922.1"/>
    <property type="molecule type" value="Genomic_DNA"/>
</dbReference>
<gene>
    <name evidence="1" type="ORF">AWE51_16295</name>
</gene>
<evidence type="ECO:0000313" key="2">
    <source>
        <dbReference type="Proteomes" id="UP000076715"/>
    </source>
</evidence>
<proteinExistence type="predicted"/>